<gene>
    <name evidence="2" type="ORF">EEX84_12040</name>
</gene>
<reference evidence="2 3" key="1">
    <citation type="journal article" date="2018" name="Int. J. Syst. Evol. Microbiol.">
        <title>Planococcus salinus sp. nov., a moderately halophilic bacterium isolated from a saline-alkali soil.</title>
        <authorList>
            <person name="Gan L."/>
        </authorList>
    </citation>
    <scope>NUCLEOTIDE SEQUENCE [LARGE SCALE GENOMIC DNA]</scope>
    <source>
        <strain evidence="2 3">LCB217</strain>
    </source>
</reference>
<evidence type="ECO:0000313" key="2">
    <source>
        <dbReference type="EMBL" id="RNF38845.1"/>
    </source>
</evidence>
<feature type="region of interest" description="Disordered" evidence="1">
    <location>
        <begin position="19"/>
        <end position="39"/>
    </location>
</feature>
<sequence length="65" mass="6850">MSSEFSSLDLILGTGAFISMEQGETGDDNDSGFPKAAQGAGLQNQTPLVYLALLRSPTNTDKERG</sequence>
<dbReference type="EMBL" id="RIAX01000009">
    <property type="protein sequence ID" value="RNF38845.1"/>
    <property type="molecule type" value="Genomic_DNA"/>
</dbReference>
<name>A0A3M8P5B9_9BACL</name>
<accession>A0A3M8P5B9</accession>
<dbReference type="AlphaFoldDB" id="A0A3M8P5B9"/>
<dbReference type="Proteomes" id="UP000275473">
    <property type="component" value="Unassembled WGS sequence"/>
</dbReference>
<comment type="caution">
    <text evidence="2">The sequence shown here is derived from an EMBL/GenBank/DDBJ whole genome shotgun (WGS) entry which is preliminary data.</text>
</comment>
<protein>
    <submittedName>
        <fullName evidence="2">Uncharacterized protein</fullName>
    </submittedName>
</protein>
<organism evidence="2 3">
    <name type="scientific">Planococcus salinus</name>
    <dbReference type="NCBI Taxonomy" id="1848460"/>
    <lineage>
        <taxon>Bacteria</taxon>
        <taxon>Bacillati</taxon>
        <taxon>Bacillota</taxon>
        <taxon>Bacilli</taxon>
        <taxon>Bacillales</taxon>
        <taxon>Caryophanaceae</taxon>
        <taxon>Planococcus</taxon>
    </lineage>
</organism>
<keyword evidence="3" id="KW-1185">Reference proteome</keyword>
<evidence type="ECO:0000256" key="1">
    <source>
        <dbReference type="SAM" id="MobiDB-lite"/>
    </source>
</evidence>
<evidence type="ECO:0000313" key="3">
    <source>
        <dbReference type="Proteomes" id="UP000275473"/>
    </source>
</evidence>
<proteinExistence type="predicted"/>